<evidence type="ECO:0000313" key="3">
    <source>
        <dbReference type="Proteomes" id="UP001187531"/>
    </source>
</evidence>
<reference evidence="2" key="1">
    <citation type="submission" date="2023-07" db="EMBL/GenBank/DDBJ databases">
        <title>Chromosome-level genome assembly of Artemia franciscana.</title>
        <authorList>
            <person name="Jo E."/>
        </authorList>
    </citation>
    <scope>NUCLEOTIDE SEQUENCE</scope>
    <source>
        <tissue evidence="2">Whole body</tissue>
    </source>
</reference>
<accession>A0AA88HK28</accession>
<dbReference type="Pfam" id="PF07841">
    <property type="entry name" value="DM4_12"/>
    <property type="match status" value="1"/>
</dbReference>
<dbReference type="EMBL" id="JAVRJZ010000020">
    <property type="protein sequence ID" value="KAK2706312.1"/>
    <property type="molecule type" value="Genomic_DNA"/>
</dbReference>
<dbReference type="EMBL" id="JAVRJZ010000020">
    <property type="protein sequence ID" value="KAK2706313.1"/>
    <property type="molecule type" value="Genomic_DNA"/>
</dbReference>
<proteinExistence type="predicted"/>
<comment type="caution">
    <text evidence="2">The sequence shown here is derived from an EMBL/GenBank/DDBJ whole genome shotgun (WGS) entry which is preliminary data.</text>
</comment>
<dbReference type="PANTHER" id="PTHR41158">
    <property type="entry name" value="AGAP010294-PA"/>
    <property type="match status" value="1"/>
</dbReference>
<feature type="chain" id="PRO_5041851717" description="Secreted protein" evidence="1">
    <location>
        <begin position="26"/>
        <end position="258"/>
    </location>
</feature>
<name>A0AA88HK28_ARTSF</name>
<gene>
    <name evidence="2" type="ORF">QYM36_016373</name>
</gene>
<protein>
    <recommendedName>
        <fullName evidence="4">Secreted protein</fullName>
    </recommendedName>
</protein>
<dbReference type="PANTHER" id="PTHR41158:SF2">
    <property type="entry name" value="AGAP010294-PA"/>
    <property type="match status" value="1"/>
</dbReference>
<organism evidence="2 3">
    <name type="scientific">Artemia franciscana</name>
    <name type="common">Brine shrimp</name>
    <name type="synonym">Artemia sanfranciscana</name>
    <dbReference type="NCBI Taxonomy" id="6661"/>
    <lineage>
        <taxon>Eukaryota</taxon>
        <taxon>Metazoa</taxon>
        <taxon>Ecdysozoa</taxon>
        <taxon>Arthropoda</taxon>
        <taxon>Crustacea</taxon>
        <taxon>Branchiopoda</taxon>
        <taxon>Anostraca</taxon>
        <taxon>Artemiidae</taxon>
        <taxon>Artemia</taxon>
    </lineage>
</organism>
<feature type="signal peptide" evidence="1">
    <location>
        <begin position="1"/>
        <end position="25"/>
    </location>
</feature>
<evidence type="ECO:0000313" key="2">
    <source>
        <dbReference type="EMBL" id="KAK2706312.1"/>
    </source>
</evidence>
<dbReference type="EMBL" id="JAVRJZ010000020">
    <property type="protein sequence ID" value="KAK2706314.1"/>
    <property type="molecule type" value="Genomic_DNA"/>
</dbReference>
<dbReference type="AlphaFoldDB" id="A0AA88HK28"/>
<dbReference type="InterPro" id="IPR006631">
    <property type="entry name" value="DM4_12"/>
</dbReference>
<evidence type="ECO:0008006" key="4">
    <source>
        <dbReference type="Google" id="ProtNLM"/>
    </source>
</evidence>
<keyword evidence="3" id="KW-1185">Reference proteome</keyword>
<dbReference type="Proteomes" id="UP001187531">
    <property type="component" value="Unassembled WGS sequence"/>
</dbReference>
<keyword evidence="1" id="KW-0732">Signal</keyword>
<evidence type="ECO:0000256" key="1">
    <source>
        <dbReference type="SAM" id="SignalP"/>
    </source>
</evidence>
<sequence length="258" mass="27824">MLRSNNLALIVAALLCSQVFLPALAFPKFLDQARKFQVKSNNIKKASSIEGTEKIETSTATVATSNNGGFSWVNMMGTLMQLFLGGSGGIDKSDQGNFNWMNLIALGARLLMQSLSSDSLDKSDSGVPPAMQLIQLATSLLDALRLSFSQRSSQARSIGEKDPLADVGIASVTILKGYVNTMKSDEESCSQRVMCEANRQCANEANESGYLFCQLGTLAAGYVNEIRTNQPIDNIAEAGRRGRTGENCAVIYNQCNEL</sequence>